<dbReference type="PANTHER" id="PTHR31589">
    <property type="entry name" value="PROTEIN, PUTATIVE (DUF239)-RELATED-RELATED"/>
    <property type="match status" value="1"/>
</dbReference>
<dbReference type="OrthoDB" id="1858978at2759"/>
<reference evidence="4" key="1">
    <citation type="journal article" date="2020" name="Stud. Mycol.">
        <title>101 Dothideomycetes genomes: a test case for predicting lifestyles and emergence of pathogens.</title>
        <authorList>
            <person name="Haridas S."/>
            <person name="Albert R."/>
            <person name="Binder M."/>
            <person name="Bloem J."/>
            <person name="Labutti K."/>
            <person name="Salamov A."/>
            <person name="Andreopoulos B."/>
            <person name="Baker S."/>
            <person name="Barry K."/>
            <person name="Bills G."/>
            <person name="Bluhm B."/>
            <person name="Cannon C."/>
            <person name="Castanera R."/>
            <person name="Culley D."/>
            <person name="Daum C."/>
            <person name="Ezra D."/>
            <person name="Gonzalez J."/>
            <person name="Henrissat B."/>
            <person name="Kuo A."/>
            <person name="Liang C."/>
            <person name="Lipzen A."/>
            <person name="Lutzoni F."/>
            <person name="Magnuson J."/>
            <person name="Mondo S."/>
            <person name="Nolan M."/>
            <person name="Ohm R."/>
            <person name="Pangilinan J."/>
            <person name="Park H.-J."/>
            <person name="Ramirez L."/>
            <person name="Alfaro M."/>
            <person name="Sun H."/>
            <person name="Tritt A."/>
            <person name="Yoshinaga Y."/>
            <person name="Zwiers L.-H."/>
            <person name="Turgeon B."/>
            <person name="Goodwin S."/>
            <person name="Spatafora J."/>
            <person name="Crous P."/>
            <person name="Grigoriev I."/>
        </authorList>
    </citation>
    <scope>NUCLEOTIDE SEQUENCE</scope>
    <source>
        <strain evidence="4">CBS 133067</strain>
    </source>
</reference>
<proteinExistence type="predicted"/>
<dbReference type="Pfam" id="PF03080">
    <property type="entry name" value="Neprosin"/>
    <property type="match status" value="1"/>
</dbReference>
<feature type="domain" description="Neprosin PEP catalytic" evidence="3">
    <location>
        <begin position="188"/>
        <end position="451"/>
    </location>
</feature>
<comment type="caution">
    <text evidence="4">The sequence shown here is derived from an EMBL/GenBank/DDBJ whole genome shotgun (WGS) entry which is preliminary data.</text>
</comment>
<evidence type="ECO:0000259" key="3">
    <source>
        <dbReference type="PROSITE" id="PS52045"/>
    </source>
</evidence>
<feature type="chain" id="PRO_5040236004" description="Neprosin PEP catalytic domain-containing protein" evidence="2">
    <location>
        <begin position="18"/>
        <end position="451"/>
    </location>
</feature>
<organism evidence="4 5">
    <name type="scientific">Rhizodiscina lignyota</name>
    <dbReference type="NCBI Taxonomy" id="1504668"/>
    <lineage>
        <taxon>Eukaryota</taxon>
        <taxon>Fungi</taxon>
        <taxon>Dikarya</taxon>
        <taxon>Ascomycota</taxon>
        <taxon>Pezizomycotina</taxon>
        <taxon>Dothideomycetes</taxon>
        <taxon>Pleosporomycetidae</taxon>
        <taxon>Aulographales</taxon>
        <taxon>Rhizodiscinaceae</taxon>
        <taxon>Rhizodiscina</taxon>
    </lineage>
</organism>
<name>A0A9P4M9X0_9PEZI</name>
<evidence type="ECO:0000313" key="5">
    <source>
        <dbReference type="Proteomes" id="UP000799772"/>
    </source>
</evidence>
<sequence length="451" mass="50790">MLALSLAVLIGLPAVVARYFEGNGQQPITIDNQPDFIPFSQFLPQVQHANFTEYNDTAVLSEAEFQRMQSHVLYMYEGVHDRDSVRVDYVDCIAIREQPTYYHLKLGHIEQPPNVTSRGEREGHDTPGPSRSADSPLKLGLKDRFGNPISCKPGYIPMKRLTLEYLTNFTTLNDFFSKGRGGPGRERPNPQGVEWDVHKWASAFQQVENFGGNSWINLWSPKANFSLSQHWYVGGSGCSTQTVEGGWEVGSWWPTNGQAVLFIYWTNHNYNLSGCQTTEMYGCYNLDCPGFAQLNNNWYIGGIWDHYSTINGDQWGFEMQWKLYKDKWWLFLRGRGEYEAVGFYPSSIYKGGQIAHNASLVAYGGEASRMKDGSPFPPMGSGKFPSDGWSRAAFQNTIFWIPRDENDGVGEWTKLGLESKTPGCYDINITNFPAGGDWGTYIYFGGPGGTC</sequence>
<dbReference type="PANTHER" id="PTHR31589:SF223">
    <property type="entry name" value="PROTEIN, PUTATIVE (DUF239)-RELATED"/>
    <property type="match status" value="1"/>
</dbReference>
<evidence type="ECO:0000313" key="4">
    <source>
        <dbReference type="EMBL" id="KAF2102595.1"/>
    </source>
</evidence>
<keyword evidence="5" id="KW-1185">Reference proteome</keyword>
<evidence type="ECO:0000256" key="1">
    <source>
        <dbReference type="SAM" id="MobiDB-lite"/>
    </source>
</evidence>
<evidence type="ECO:0000256" key="2">
    <source>
        <dbReference type="SAM" id="SignalP"/>
    </source>
</evidence>
<feature type="region of interest" description="Disordered" evidence="1">
    <location>
        <begin position="112"/>
        <end position="137"/>
    </location>
</feature>
<dbReference type="InterPro" id="IPR004314">
    <property type="entry name" value="Neprosin"/>
</dbReference>
<protein>
    <recommendedName>
        <fullName evidence="3">Neprosin PEP catalytic domain-containing protein</fullName>
    </recommendedName>
</protein>
<feature type="signal peptide" evidence="2">
    <location>
        <begin position="1"/>
        <end position="17"/>
    </location>
</feature>
<accession>A0A9P4M9X0</accession>
<dbReference type="EMBL" id="ML978122">
    <property type="protein sequence ID" value="KAF2102595.1"/>
    <property type="molecule type" value="Genomic_DNA"/>
</dbReference>
<keyword evidence="2" id="KW-0732">Signal</keyword>
<dbReference type="Proteomes" id="UP000799772">
    <property type="component" value="Unassembled WGS sequence"/>
</dbReference>
<gene>
    <name evidence="4" type="ORF">NA57DRAFT_32918</name>
</gene>
<dbReference type="AlphaFoldDB" id="A0A9P4M9X0"/>
<dbReference type="PROSITE" id="PS52045">
    <property type="entry name" value="NEPROSIN_PEP_CD"/>
    <property type="match status" value="1"/>
</dbReference>
<dbReference type="InterPro" id="IPR053168">
    <property type="entry name" value="Glutamic_endopeptidase"/>
</dbReference>